<evidence type="ECO:0000313" key="2">
    <source>
        <dbReference type="Proteomes" id="UP000814033"/>
    </source>
</evidence>
<keyword evidence="2" id="KW-1185">Reference proteome</keyword>
<sequence length="541" mass="60643">MDPRQQAEYSFTPTQDWFSFNIDTWKPLFRLVGSTAPRVLEVGSWEGRSAAFLLKELCGPAGEIVCIDHFDLMGTDAGRERYRKFNHNLSLTGGQFRVLDQFSFPALMQVLEEEMVAPPGAAGFDWVYVDGSHEADDTFLDGELAWRLTRKNAIFIFDDYDWDAQPKDSRHHPRPGIDAFMALHEGEYRRLSSPTHYQMILQKTTDMRIGFLVKEKVNNGLDAALGYSVNVAYAIDTTYVMAAAVSIRSLFKNTSGRVSIYILDCDLSSDDKDKLTASIPQRENFTITFLNLPSTSLAAEFGPVWAKFDLVKLLPVERVLYLDADTLVRADVEVLWGTDMCGRALAAAVDVGFPMGHESIERALYFNAGVMLMDLSKIRAHWTELESLARGPAAEGKYKDQDALNNYFRGSWLELPLRWNAQGLGTYAESRSADRAELAIKDMKTASSIVHFTGPVNPGLGLVLSPWVQPFTAKPWGYAGAPGHPFASEWWQVLEETDWHGYRASKEFASYSLYESEKALEEAGRKVEEIRASAMHSASSD</sequence>
<gene>
    <name evidence="1" type="ORF">FA95DRAFT_1536629</name>
</gene>
<accession>A0ACB8S2J2</accession>
<reference evidence="1" key="2">
    <citation type="journal article" date="2022" name="New Phytol.">
        <title>Evolutionary transition to the ectomycorrhizal habit in the genomes of a hyperdiverse lineage of mushroom-forming fungi.</title>
        <authorList>
            <person name="Looney B."/>
            <person name="Miyauchi S."/>
            <person name="Morin E."/>
            <person name="Drula E."/>
            <person name="Courty P.E."/>
            <person name="Kohler A."/>
            <person name="Kuo A."/>
            <person name="LaButti K."/>
            <person name="Pangilinan J."/>
            <person name="Lipzen A."/>
            <person name="Riley R."/>
            <person name="Andreopoulos W."/>
            <person name="He G."/>
            <person name="Johnson J."/>
            <person name="Nolan M."/>
            <person name="Tritt A."/>
            <person name="Barry K.W."/>
            <person name="Grigoriev I.V."/>
            <person name="Nagy L.G."/>
            <person name="Hibbett D."/>
            <person name="Henrissat B."/>
            <person name="Matheny P.B."/>
            <person name="Labbe J."/>
            <person name="Martin F.M."/>
        </authorList>
    </citation>
    <scope>NUCLEOTIDE SEQUENCE</scope>
    <source>
        <strain evidence="1">FP105234-sp</strain>
    </source>
</reference>
<dbReference type="Proteomes" id="UP000814033">
    <property type="component" value="Unassembled WGS sequence"/>
</dbReference>
<proteinExistence type="predicted"/>
<name>A0ACB8S2J2_9AGAM</name>
<dbReference type="EMBL" id="MU275863">
    <property type="protein sequence ID" value="KAI0050307.1"/>
    <property type="molecule type" value="Genomic_DNA"/>
</dbReference>
<evidence type="ECO:0000313" key="1">
    <source>
        <dbReference type="EMBL" id="KAI0050307.1"/>
    </source>
</evidence>
<reference evidence="1" key="1">
    <citation type="submission" date="2021-02" db="EMBL/GenBank/DDBJ databases">
        <authorList>
            <consortium name="DOE Joint Genome Institute"/>
            <person name="Ahrendt S."/>
            <person name="Looney B.P."/>
            <person name="Miyauchi S."/>
            <person name="Morin E."/>
            <person name="Drula E."/>
            <person name="Courty P.E."/>
            <person name="Chicoki N."/>
            <person name="Fauchery L."/>
            <person name="Kohler A."/>
            <person name="Kuo A."/>
            <person name="Labutti K."/>
            <person name="Pangilinan J."/>
            <person name="Lipzen A."/>
            <person name="Riley R."/>
            <person name="Andreopoulos W."/>
            <person name="He G."/>
            <person name="Johnson J."/>
            <person name="Barry K.W."/>
            <person name="Grigoriev I.V."/>
            <person name="Nagy L."/>
            <person name="Hibbett D."/>
            <person name="Henrissat B."/>
            <person name="Matheny P.B."/>
            <person name="Labbe J."/>
            <person name="Martin F."/>
        </authorList>
    </citation>
    <scope>NUCLEOTIDE SEQUENCE</scope>
    <source>
        <strain evidence="1">FP105234-sp</strain>
    </source>
</reference>
<comment type="caution">
    <text evidence="1">The sequence shown here is derived from an EMBL/GenBank/DDBJ whole genome shotgun (WGS) entry which is preliminary data.</text>
</comment>
<organism evidence="1 2">
    <name type="scientific">Auriscalpium vulgare</name>
    <dbReference type="NCBI Taxonomy" id="40419"/>
    <lineage>
        <taxon>Eukaryota</taxon>
        <taxon>Fungi</taxon>
        <taxon>Dikarya</taxon>
        <taxon>Basidiomycota</taxon>
        <taxon>Agaricomycotina</taxon>
        <taxon>Agaricomycetes</taxon>
        <taxon>Russulales</taxon>
        <taxon>Auriscalpiaceae</taxon>
        <taxon>Auriscalpium</taxon>
    </lineage>
</organism>
<protein>
    <submittedName>
        <fullName evidence="1">Glycosyltransferase family 8 protein</fullName>
    </submittedName>
</protein>